<keyword evidence="8" id="KW-1185">Reference proteome</keyword>
<dbReference type="EC" id="2.1.1.72" evidence="2"/>
<keyword evidence="5" id="KW-0949">S-adenosyl-L-methionine</keyword>
<comment type="catalytic activity">
    <reaction evidence="6">
        <text>a 2'-deoxyadenosine in DNA + S-adenosyl-L-methionine = an N(6)-methyl-2'-deoxyadenosine in DNA + S-adenosyl-L-homocysteine + H(+)</text>
        <dbReference type="Rhea" id="RHEA:15197"/>
        <dbReference type="Rhea" id="RHEA-COMP:12418"/>
        <dbReference type="Rhea" id="RHEA-COMP:12419"/>
        <dbReference type="ChEBI" id="CHEBI:15378"/>
        <dbReference type="ChEBI" id="CHEBI:57856"/>
        <dbReference type="ChEBI" id="CHEBI:59789"/>
        <dbReference type="ChEBI" id="CHEBI:90615"/>
        <dbReference type="ChEBI" id="CHEBI:90616"/>
        <dbReference type="EC" id="2.1.1.72"/>
    </reaction>
</comment>
<dbReference type="InterPro" id="IPR023095">
    <property type="entry name" value="Ade_MeTrfase_dom_2"/>
</dbReference>
<reference evidence="7 8" key="1">
    <citation type="submission" date="2020-08" db="EMBL/GenBank/DDBJ databases">
        <title>Genome public.</title>
        <authorList>
            <person name="Liu C."/>
            <person name="Sun Q."/>
        </authorList>
    </citation>
    <scope>NUCLEOTIDE SEQUENCE [LARGE SCALE GENOMIC DNA]</scope>
    <source>
        <strain evidence="7 8">NSJ-56</strain>
    </source>
</reference>
<dbReference type="RefSeq" id="WP_186976961.1">
    <property type="nucleotide sequence ID" value="NZ_JACOOH010000006.1"/>
</dbReference>
<organism evidence="7 8">
    <name type="scientific">Butyricimonas hominis</name>
    <dbReference type="NCBI Taxonomy" id="2763032"/>
    <lineage>
        <taxon>Bacteria</taxon>
        <taxon>Pseudomonadati</taxon>
        <taxon>Bacteroidota</taxon>
        <taxon>Bacteroidia</taxon>
        <taxon>Bacteroidales</taxon>
        <taxon>Odoribacteraceae</taxon>
        <taxon>Butyricimonas</taxon>
    </lineage>
</organism>
<evidence type="ECO:0000256" key="3">
    <source>
        <dbReference type="ARBA" id="ARBA00022603"/>
    </source>
</evidence>
<comment type="caution">
    <text evidence="7">The sequence shown here is derived from an EMBL/GenBank/DDBJ whole genome shotgun (WGS) entry which is preliminary data.</text>
</comment>
<dbReference type="Gene3D" id="1.10.1020.10">
    <property type="entry name" value="Adenine-specific Methyltransferase, Domain 2"/>
    <property type="match status" value="1"/>
</dbReference>
<comment type="similarity">
    <text evidence="1">Belongs to the N(4)/N(6)-methyltransferase family.</text>
</comment>
<evidence type="ECO:0000313" key="7">
    <source>
        <dbReference type="EMBL" id="MBC5622321.1"/>
    </source>
</evidence>
<dbReference type="Gene3D" id="3.40.50.150">
    <property type="entry name" value="Vaccinia Virus protein VP39"/>
    <property type="match status" value="1"/>
</dbReference>
<dbReference type="PANTHER" id="PTHR30481">
    <property type="entry name" value="DNA ADENINE METHYLASE"/>
    <property type="match status" value="1"/>
</dbReference>
<dbReference type="PANTHER" id="PTHR30481:SF3">
    <property type="entry name" value="DNA ADENINE METHYLASE"/>
    <property type="match status" value="1"/>
</dbReference>
<keyword evidence="4" id="KW-0808">Transferase</keyword>
<dbReference type="GO" id="GO:0008168">
    <property type="term" value="F:methyltransferase activity"/>
    <property type="evidence" value="ECO:0007669"/>
    <property type="project" value="UniProtKB-KW"/>
</dbReference>
<accession>A0ABR7D2Z1</accession>
<evidence type="ECO:0000256" key="4">
    <source>
        <dbReference type="ARBA" id="ARBA00022679"/>
    </source>
</evidence>
<evidence type="ECO:0000256" key="6">
    <source>
        <dbReference type="ARBA" id="ARBA00047942"/>
    </source>
</evidence>
<dbReference type="NCBIfam" id="TIGR00571">
    <property type="entry name" value="dam"/>
    <property type="match status" value="1"/>
</dbReference>
<dbReference type="SUPFAM" id="SSF53335">
    <property type="entry name" value="S-adenosyl-L-methionine-dependent methyltransferases"/>
    <property type="match status" value="1"/>
</dbReference>
<dbReference type="EMBL" id="JACOOH010000006">
    <property type="protein sequence ID" value="MBC5622321.1"/>
    <property type="molecule type" value="Genomic_DNA"/>
</dbReference>
<dbReference type="InterPro" id="IPR029063">
    <property type="entry name" value="SAM-dependent_MTases_sf"/>
</dbReference>
<name>A0ABR7D2Z1_9BACT</name>
<dbReference type="Proteomes" id="UP000646484">
    <property type="component" value="Unassembled WGS sequence"/>
</dbReference>
<dbReference type="InterPro" id="IPR012263">
    <property type="entry name" value="M_m6A_EcoRV"/>
</dbReference>
<evidence type="ECO:0000256" key="2">
    <source>
        <dbReference type="ARBA" id="ARBA00011900"/>
    </source>
</evidence>
<evidence type="ECO:0000256" key="1">
    <source>
        <dbReference type="ARBA" id="ARBA00006594"/>
    </source>
</evidence>
<dbReference type="InterPro" id="IPR012327">
    <property type="entry name" value="MeTrfase_D12"/>
</dbReference>
<sequence>MNQSIKKQITGHPFLKWAGGKGQLIQQINNYLPDNISTIDTYIEPFIGSGAIMFWLLSAYDNIKHVVINDINSDLINIYRVIKKEPLDLISELERIDTIYKNLTSYDNQKELYLALREEYNERNSSSRSVRNAALFIFLNRTCFNGLYRVNSKNKFNVPFGKYKNPKICDRETILRDSELLQKVEILCGDYTATKEYVSEKTFFYFDPPYKPISETSNFNSYTKFDFDDNEQNRLKQFCDEISATGAKFMLSNSDPRSINPDNNFFDKLYQEYNIMRVDAKRNINSKSDKRGTIKELLITNYLKSSATTNSI</sequence>
<dbReference type="Pfam" id="PF02086">
    <property type="entry name" value="MethyltransfD12"/>
    <property type="match status" value="1"/>
</dbReference>
<dbReference type="GO" id="GO:0032259">
    <property type="term" value="P:methylation"/>
    <property type="evidence" value="ECO:0007669"/>
    <property type="project" value="UniProtKB-KW"/>
</dbReference>
<dbReference type="PIRSF" id="PIRSF000398">
    <property type="entry name" value="M_m6A_EcoRV"/>
    <property type="match status" value="1"/>
</dbReference>
<evidence type="ECO:0000256" key="5">
    <source>
        <dbReference type="ARBA" id="ARBA00022691"/>
    </source>
</evidence>
<proteinExistence type="inferred from homology"/>
<dbReference type="PRINTS" id="PR00505">
    <property type="entry name" value="D12N6MTFRASE"/>
</dbReference>
<keyword evidence="3 7" id="KW-0489">Methyltransferase</keyword>
<gene>
    <name evidence="7" type="ORF">H8S64_14570</name>
</gene>
<evidence type="ECO:0000313" key="8">
    <source>
        <dbReference type="Proteomes" id="UP000646484"/>
    </source>
</evidence>
<protein>
    <recommendedName>
        <fullName evidence="2">site-specific DNA-methyltransferase (adenine-specific)</fullName>
        <ecNumber evidence="2">2.1.1.72</ecNumber>
    </recommendedName>
</protein>